<dbReference type="GO" id="GO:0007165">
    <property type="term" value="P:signal transduction"/>
    <property type="evidence" value="ECO:0007669"/>
    <property type="project" value="TreeGrafter"/>
</dbReference>
<organism evidence="8 9">
    <name type="scientific">Candidatus Wolfebacteria bacterium RIFCSPLOWO2_01_FULL_38_11</name>
    <dbReference type="NCBI Taxonomy" id="1802556"/>
    <lineage>
        <taxon>Bacteria</taxon>
        <taxon>Candidatus Wolfeibacteriota</taxon>
    </lineage>
</organism>
<evidence type="ECO:0000313" key="8">
    <source>
        <dbReference type="EMBL" id="OGM91410.1"/>
    </source>
</evidence>
<dbReference type="AlphaFoldDB" id="A0A1F8DS13"/>
<dbReference type="NCBIfam" id="TIGR00225">
    <property type="entry name" value="prc"/>
    <property type="match status" value="1"/>
</dbReference>
<dbReference type="PROSITE" id="PS50106">
    <property type="entry name" value="PDZ"/>
    <property type="match status" value="1"/>
</dbReference>
<dbReference type="GO" id="GO:0006508">
    <property type="term" value="P:proteolysis"/>
    <property type="evidence" value="ECO:0007669"/>
    <property type="project" value="UniProtKB-KW"/>
</dbReference>
<dbReference type="Proteomes" id="UP000178798">
    <property type="component" value="Unassembled WGS sequence"/>
</dbReference>
<dbReference type="Gene3D" id="2.30.42.10">
    <property type="match status" value="1"/>
</dbReference>
<comment type="caution">
    <text evidence="8">The sequence shown here is derived from an EMBL/GenBank/DDBJ whole genome shotgun (WGS) entry which is preliminary data.</text>
</comment>
<keyword evidence="2 5" id="KW-0645">Protease</keyword>
<dbReference type="SMART" id="SM00228">
    <property type="entry name" value="PDZ"/>
    <property type="match status" value="1"/>
</dbReference>
<dbReference type="SUPFAM" id="SSF50156">
    <property type="entry name" value="PDZ domain-like"/>
    <property type="match status" value="1"/>
</dbReference>
<accession>A0A1F8DS13</accession>
<reference evidence="8 9" key="1">
    <citation type="journal article" date="2016" name="Nat. Commun.">
        <title>Thousands of microbial genomes shed light on interconnected biogeochemical processes in an aquifer system.</title>
        <authorList>
            <person name="Anantharaman K."/>
            <person name="Brown C.T."/>
            <person name="Hug L.A."/>
            <person name="Sharon I."/>
            <person name="Castelle C.J."/>
            <person name="Probst A.J."/>
            <person name="Thomas B.C."/>
            <person name="Singh A."/>
            <person name="Wilkins M.J."/>
            <person name="Karaoz U."/>
            <person name="Brodie E.L."/>
            <person name="Williams K.H."/>
            <person name="Hubbard S.S."/>
            <person name="Banfield J.F."/>
        </authorList>
    </citation>
    <scope>NUCLEOTIDE SEQUENCE [LARGE SCALE GENOMIC DNA]</scope>
</reference>
<dbReference type="GO" id="GO:0008236">
    <property type="term" value="F:serine-type peptidase activity"/>
    <property type="evidence" value="ECO:0007669"/>
    <property type="project" value="UniProtKB-KW"/>
</dbReference>
<dbReference type="GO" id="GO:0030288">
    <property type="term" value="C:outer membrane-bounded periplasmic space"/>
    <property type="evidence" value="ECO:0007669"/>
    <property type="project" value="TreeGrafter"/>
</dbReference>
<evidence type="ECO:0000256" key="6">
    <source>
        <dbReference type="SAM" id="Phobius"/>
    </source>
</evidence>
<evidence type="ECO:0000256" key="4">
    <source>
        <dbReference type="ARBA" id="ARBA00022825"/>
    </source>
</evidence>
<dbReference type="InterPro" id="IPR005151">
    <property type="entry name" value="Tail-specific_protease"/>
</dbReference>
<protein>
    <recommendedName>
        <fullName evidence="7">PDZ domain-containing protein</fullName>
    </recommendedName>
</protein>
<dbReference type="InterPro" id="IPR001478">
    <property type="entry name" value="PDZ"/>
</dbReference>
<dbReference type="Gene3D" id="3.30.750.44">
    <property type="match status" value="1"/>
</dbReference>
<evidence type="ECO:0000256" key="5">
    <source>
        <dbReference type="RuleBase" id="RU004404"/>
    </source>
</evidence>
<dbReference type="EMBL" id="MGIQ01000008">
    <property type="protein sequence ID" value="OGM91410.1"/>
    <property type="molecule type" value="Genomic_DNA"/>
</dbReference>
<dbReference type="GO" id="GO:0004175">
    <property type="term" value="F:endopeptidase activity"/>
    <property type="evidence" value="ECO:0007669"/>
    <property type="project" value="TreeGrafter"/>
</dbReference>
<name>A0A1F8DS13_9BACT</name>
<dbReference type="SMART" id="SM00245">
    <property type="entry name" value="TSPc"/>
    <property type="match status" value="1"/>
</dbReference>
<keyword evidence="6" id="KW-0472">Membrane</keyword>
<dbReference type="PANTHER" id="PTHR32060:SF30">
    <property type="entry name" value="CARBOXY-TERMINAL PROCESSING PROTEASE CTPA"/>
    <property type="match status" value="1"/>
</dbReference>
<sequence length="434" mass="48383">MFDFKKNIRYYSKMMQYLKNGADRFFPSKIAKLGFFIFIGLIFVGVSFYFGYQYGFEKGIENPKTLIIKGVNNLEEGMPEGIDFNVFWQAWQIIKDKYVYVEQVDNQKLVYGAISGLLNSLGDSYTVFMPPADAKKFGEDISGEFSGIGAEIGIRNNQLLIIAPLKNSPAEKAGLRAGDKIFKINSTSTEGLIVDEAVKLIRGKEGTTVILTIMRNSWDNPKEFKIVRQIIQIPTVDWEIKENKIAYFSLHNFYENAPFLFYRAVIDTIFSNPKGIILDLRNNPGGYLEAAVNIAGWFLDANDLVVSEEFRSGSKEEFKASGNGYLKDLPIVILINEGSASASEILAGALRDNRGAKLVGKKSFGKGTVQELAGLKDGSQIKVTVAHWITPNGQIIEKNGLTPDYEVNITDEDIESGNDPQLAKALEIIRSEIK</sequence>
<dbReference type="Gene3D" id="3.90.226.10">
    <property type="entry name" value="2-enoyl-CoA Hydratase, Chain A, domain 1"/>
    <property type="match status" value="1"/>
</dbReference>
<dbReference type="InterPro" id="IPR055210">
    <property type="entry name" value="CtpA/B_N"/>
</dbReference>
<comment type="similarity">
    <text evidence="1 5">Belongs to the peptidase S41A family.</text>
</comment>
<feature type="transmembrane region" description="Helical" evidence="6">
    <location>
        <begin position="33"/>
        <end position="52"/>
    </location>
</feature>
<proteinExistence type="inferred from homology"/>
<dbReference type="PANTHER" id="PTHR32060">
    <property type="entry name" value="TAIL-SPECIFIC PROTEASE"/>
    <property type="match status" value="1"/>
</dbReference>
<dbReference type="SUPFAM" id="SSF52096">
    <property type="entry name" value="ClpP/crotonase"/>
    <property type="match status" value="1"/>
</dbReference>
<evidence type="ECO:0000256" key="1">
    <source>
        <dbReference type="ARBA" id="ARBA00009179"/>
    </source>
</evidence>
<dbReference type="Pfam" id="PF03572">
    <property type="entry name" value="Peptidase_S41"/>
    <property type="match status" value="1"/>
</dbReference>
<dbReference type="InterPro" id="IPR036034">
    <property type="entry name" value="PDZ_sf"/>
</dbReference>
<keyword evidence="4 5" id="KW-0720">Serine protease</keyword>
<gene>
    <name evidence="8" type="ORF">A2999_02925</name>
</gene>
<keyword evidence="3 5" id="KW-0378">Hydrolase</keyword>
<dbReference type="Pfam" id="PF17820">
    <property type="entry name" value="PDZ_6"/>
    <property type="match status" value="1"/>
</dbReference>
<evidence type="ECO:0000256" key="2">
    <source>
        <dbReference type="ARBA" id="ARBA00022670"/>
    </source>
</evidence>
<evidence type="ECO:0000313" key="9">
    <source>
        <dbReference type="Proteomes" id="UP000178798"/>
    </source>
</evidence>
<evidence type="ECO:0000256" key="3">
    <source>
        <dbReference type="ARBA" id="ARBA00022801"/>
    </source>
</evidence>
<dbReference type="InterPro" id="IPR041489">
    <property type="entry name" value="PDZ_6"/>
</dbReference>
<keyword evidence="6" id="KW-0812">Transmembrane</keyword>
<evidence type="ECO:0000259" key="7">
    <source>
        <dbReference type="PROSITE" id="PS50106"/>
    </source>
</evidence>
<dbReference type="InterPro" id="IPR029045">
    <property type="entry name" value="ClpP/crotonase-like_dom_sf"/>
</dbReference>
<dbReference type="CDD" id="cd06782">
    <property type="entry name" value="cpPDZ_CPP-like"/>
    <property type="match status" value="1"/>
</dbReference>
<dbReference type="STRING" id="1802556.A2999_02925"/>
<dbReference type="FunFam" id="2.30.42.10:FF:000063">
    <property type="entry name" value="Peptidase, S41 family"/>
    <property type="match status" value="1"/>
</dbReference>
<dbReference type="InterPro" id="IPR004447">
    <property type="entry name" value="Peptidase_S41A"/>
</dbReference>
<keyword evidence="6" id="KW-1133">Transmembrane helix</keyword>
<feature type="domain" description="PDZ" evidence="7">
    <location>
        <begin position="126"/>
        <end position="216"/>
    </location>
</feature>
<dbReference type="CDD" id="cd07560">
    <property type="entry name" value="Peptidase_S41_CPP"/>
    <property type="match status" value="1"/>
</dbReference>
<dbReference type="Pfam" id="PF22694">
    <property type="entry name" value="CtpB_N-like"/>
    <property type="match status" value="1"/>
</dbReference>